<evidence type="ECO:0000313" key="5">
    <source>
        <dbReference type="EMBL" id="GIJ55200.1"/>
    </source>
</evidence>
<name>A0A8J3Z4M1_9ACTN</name>
<proteinExistence type="inferred from homology"/>
<evidence type="ECO:0000256" key="4">
    <source>
        <dbReference type="SAM" id="SignalP"/>
    </source>
</evidence>
<comment type="similarity">
    <text evidence="1">Belongs to the bacterial solute-binding protein 1 family.</text>
</comment>
<organism evidence="5 6">
    <name type="scientific">Virgisporangium aurantiacum</name>
    <dbReference type="NCBI Taxonomy" id="175570"/>
    <lineage>
        <taxon>Bacteria</taxon>
        <taxon>Bacillati</taxon>
        <taxon>Actinomycetota</taxon>
        <taxon>Actinomycetes</taxon>
        <taxon>Micromonosporales</taxon>
        <taxon>Micromonosporaceae</taxon>
        <taxon>Virgisporangium</taxon>
    </lineage>
</organism>
<evidence type="ECO:0000313" key="6">
    <source>
        <dbReference type="Proteomes" id="UP000612585"/>
    </source>
</evidence>
<evidence type="ECO:0000256" key="2">
    <source>
        <dbReference type="ARBA" id="ARBA00022448"/>
    </source>
</evidence>
<dbReference type="PROSITE" id="PS51257">
    <property type="entry name" value="PROKAR_LIPOPROTEIN"/>
    <property type="match status" value="1"/>
</dbReference>
<reference evidence="5" key="1">
    <citation type="submission" date="2021-01" db="EMBL/GenBank/DDBJ databases">
        <title>Whole genome shotgun sequence of Virgisporangium aurantiacum NBRC 16421.</title>
        <authorList>
            <person name="Komaki H."/>
            <person name="Tamura T."/>
        </authorList>
    </citation>
    <scope>NUCLEOTIDE SEQUENCE</scope>
    <source>
        <strain evidence="5">NBRC 16421</strain>
    </source>
</reference>
<evidence type="ECO:0000256" key="3">
    <source>
        <dbReference type="ARBA" id="ARBA00022729"/>
    </source>
</evidence>
<feature type="signal peptide" evidence="4">
    <location>
        <begin position="1"/>
        <end position="27"/>
    </location>
</feature>
<dbReference type="SUPFAM" id="SSF53850">
    <property type="entry name" value="Periplasmic binding protein-like II"/>
    <property type="match status" value="1"/>
</dbReference>
<dbReference type="PANTHER" id="PTHR43649">
    <property type="entry name" value="ARABINOSE-BINDING PROTEIN-RELATED"/>
    <property type="match status" value="1"/>
</dbReference>
<dbReference type="EMBL" id="BOPG01000015">
    <property type="protein sequence ID" value="GIJ55200.1"/>
    <property type="molecule type" value="Genomic_DNA"/>
</dbReference>
<feature type="chain" id="PRO_5039312006" evidence="4">
    <location>
        <begin position="28"/>
        <end position="440"/>
    </location>
</feature>
<gene>
    <name evidence="5" type="ORF">Vau01_027160</name>
</gene>
<protein>
    <submittedName>
        <fullName evidence="5">ABC transporter substrate-binding protein</fullName>
    </submittedName>
</protein>
<sequence>MRMNHPRPRQKLALFLAAVVAAPTLVACGSDDGANVLTFWQSPDSSGVVGKIVDRCNQEANGRYVIRRETLPNSADAQREQLVRRLAAKDKTMNVLFMDVIWAPEFAEAKWILPFEGDDEAKATADLLEGPKESATWKGKLYAAPFSSNSQLLWYRKSLAQQAGVDPTAENFTWDDLIDASSKMPENSRFVEIQGNRYEGYMVWINGLVSSAGGSILKDVDLGSKATADIDSDAGRRAAEIIEKFAKSPAADFGLSTAVEESTRAAFQNGTAWAMLNWPYIYGLGSENAKKDPKFKAIFDDYAWARYPRVDANRASAPPIGGAMIGVGAYTPAAKRPLAFEAVACITSPESQKQRMDTLGEPATRAAIYDDPAILAKYPFAPLIRESIDQAAPRPLSPFYNDVTIAVQRTWHPPSSVNPSYTPRRSDRLIGQALKGKVLL</sequence>
<comment type="caution">
    <text evidence="5">The sequence shown here is derived from an EMBL/GenBank/DDBJ whole genome shotgun (WGS) entry which is preliminary data.</text>
</comment>
<dbReference type="AlphaFoldDB" id="A0A8J3Z4M1"/>
<dbReference type="InterPro" id="IPR050490">
    <property type="entry name" value="Bact_solute-bd_prot1"/>
</dbReference>
<dbReference type="Proteomes" id="UP000612585">
    <property type="component" value="Unassembled WGS sequence"/>
</dbReference>
<dbReference type="Gene3D" id="3.40.190.10">
    <property type="entry name" value="Periplasmic binding protein-like II"/>
    <property type="match status" value="2"/>
</dbReference>
<dbReference type="InterPro" id="IPR006059">
    <property type="entry name" value="SBP"/>
</dbReference>
<dbReference type="Pfam" id="PF13416">
    <property type="entry name" value="SBP_bac_8"/>
    <property type="match status" value="1"/>
</dbReference>
<keyword evidence="3 4" id="KW-0732">Signal</keyword>
<accession>A0A8J3Z4M1</accession>
<keyword evidence="2" id="KW-0813">Transport</keyword>
<keyword evidence="6" id="KW-1185">Reference proteome</keyword>
<dbReference type="PANTHER" id="PTHR43649:SF34">
    <property type="entry name" value="ABC TRANSPORTER PERIPLASMIC-BINDING PROTEIN YCJN-RELATED"/>
    <property type="match status" value="1"/>
</dbReference>
<evidence type="ECO:0000256" key="1">
    <source>
        <dbReference type="ARBA" id="ARBA00008520"/>
    </source>
</evidence>